<dbReference type="GO" id="GO:0009252">
    <property type="term" value="P:peptidoglycan biosynthetic process"/>
    <property type="evidence" value="ECO:0007669"/>
    <property type="project" value="UniProtKB-UniRule"/>
</dbReference>
<evidence type="ECO:0000256" key="5">
    <source>
        <dbReference type="ARBA" id="ARBA00023239"/>
    </source>
</evidence>
<keyword evidence="3 7" id="KW-1133">Transmembrane helix</keyword>
<dbReference type="GO" id="GO:0071555">
    <property type="term" value="P:cell wall organization"/>
    <property type="evidence" value="ECO:0007669"/>
    <property type="project" value="UniProtKB-KW"/>
</dbReference>
<dbReference type="PANTHER" id="PTHR30518:SF2">
    <property type="entry name" value="ENDOLYTIC MUREIN TRANSGLYCOSYLASE"/>
    <property type="match status" value="1"/>
</dbReference>
<dbReference type="HOGENOM" id="CLU_025574_2_2_11"/>
<dbReference type="HAMAP" id="MF_02065">
    <property type="entry name" value="MltG"/>
    <property type="match status" value="1"/>
</dbReference>
<keyword evidence="6 7" id="KW-0961">Cell wall biogenesis/degradation</keyword>
<dbReference type="GO" id="GO:0005886">
    <property type="term" value="C:plasma membrane"/>
    <property type="evidence" value="ECO:0007669"/>
    <property type="project" value="UniProtKB-SubCell"/>
</dbReference>
<gene>
    <name evidence="7" type="primary">mltG</name>
    <name evidence="9" type="ORF">COLSTE_01803</name>
</gene>
<evidence type="ECO:0000256" key="6">
    <source>
        <dbReference type="ARBA" id="ARBA00023316"/>
    </source>
</evidence>
<organism evidence="9 10">
    <name type="scientific">Collinsella stercoris DSM 13279</name>
    <dbReference type="NCBI Taxonomy" id="445975"/>
    <lineage>
        <taxon>Bacteria</taxon>
        <taxon>Bacillati</taxon>
        <taxon>Actinomycetota</taxon>
        <taxon>Coriobacteriia</taxon>
        <taxon>Coriobacteriales</taxon>
        <taxon>Coriobacteriaceae</taxon>
        <taxon>Collinsella</taxon>
    </lineage>
</organism>
<comment type="function">
    <text evidence="7">Functions as a peptidoglycan terminase that cleaves nascent peptidoglycan strands endolytically to terminate their elongation.</text>
</comment>
<keyword evidence="10" id="KW-1185">Reference proteome</keyword>
<evidence type="ECO:0000256" key="3">
    <source>
        <dbReference type="ARBA" id="ARBA00022989"/>
    </source>
</evidence>
<dbReference type="Pfam" id="PF02618">
    <property type="entry name" value="YceG"/>
    <property type="match status" value="1"/>
</dbReference>
<comment type="catalytic activity">
    <reaction evidence="7">
        <text>a peptidoglycan chain = a peptidoglycan chain with N-acetyl-1,6-anhydromuramyl-[peptide] at the reducing end + a peptidoglycan chain with N-acetylglucosamine at the non-reducing end.</text>
        <dbReference type="EC" id="4.2.2.29"/>
    </reaction>
</comment>
<evidence type="ECO:0000313" key="10">
    <source>
        <dbReference type="Proteomes" id="UP000003560"/>
    </source>
</evidence>
<comment type="subcellular location">
    <subcellularLocation>
        <location evidence="7">Cell membrane</location>
        <topology evidence="7">Single-pass membrane protein</topology>
    </subcellularLocation>
</comment>
<dbReference type="STRING" id="445975.COLSTE_01803"/>
<dbReference type="NCBIfam" id="TIGR00247">
    <property type="entry name" value="endolytic transglycosylase MltG"/>
    <property type="match status" value="1"/>
</dbReference>
<dbReference type="EMBL" id="ABXJ01000105">
    <property type="protein sequence ID" value="EEA90011.1"/>
    <property type="molecule type" value="Genomic_DNA"/>
</dbReference>
<evidence type="ECO:0000313" key="9">
    <source>
        <dbReference type="EMBL" id="EEA90011.1"/>
    </source>
</evidence>
<evidence type="ECO:0000256" key="4">
    <source>
        <dbReference type="ARBA" id="ARBA00023136"/>
    </source>
</evidence>
<dbReference type="InterPro" id="IPR003770">
    <property type="entry name" value="MLTG-like"/>
</dbReference>
<protein>
    <recommendedName>
        <fullName evidence="7">Endolytic murein transglycosylase</fullName>
        <ecNumber evidence="7">4.2.2.29</ecNumber>
    </recommendedName>
    <alternativeName>
        <fullName evidence="7">Peptidoglycan lytic transglycosylase</fullName>
    </alternativeName>
    <alternativeName>
        <fullName evidence="7">Peptidoglycan polymerization terminase</fullName>
    </alternativeName>
</protein>
<evidence type="ECO:0000256" key="8">
    <source>
        <dbReference type="SAM" id="MobiDB-lite"/>
    </source>
</evidence>
<keyword evidence="1 7" id="KW-1003">Cell membrane</keyword>
<evidence type="ECO:0000256" key="1">
    <source>
        <dbReference type="ARBA" id="ARBA00022475"/>
    </source>
</evidence>
<dbReference type="GO" id="GO:0008932">
    <property type="term" value="F:lytic endotransglycosylase activity"/>
    <property type="evidence" value="ECO:0007669"/>
    <property type="project" value="UniProtKB-UniRule"/>
</dbReference>
<dbReference type="PANTHER" id="PTHR30518">
    <property type="entry name" value="ENDOLYTIC MUREIN TRANSGLYCOSYLASE"/>
    <property type="match status" value="1"/>
</dbReference>
<reference evidence="9 10" key="2">
    <citation type="submission" date="2008-10" db="EMBL/GenBank/DDBJ databases">
        <authorList>
            <person name="Fulton L."/>
            <person name="Clifton S."/>
            <person name="Fulton B."/>
            <person name="Xu J."/>
            <person name="Minx P."/>
            <person name="Pepin K.H."/>
            <person name="Johnson M."/>
            <person name="Thiruvilangam P."/>
            <person name="Bhonagiri V."/>
            <person name="Nash W.E."/>
            <person name="Mardis E.R."/>
            <person name="Wilson R.K."/>
        </authorList>
    </citation>
    <scope>NUCLEOTIDE SEQUENCE [LARGE SCALE GENOMIC DNA]</scope>
    <source>
        <strain evidence="9 10">DSM 13279</strain>
    </source>
</reference>
<feature type="region of interest" description="Disordered" evidence="8">
    <location>
        <begin position="1"/>
        <end position="20"/>
    </location>
</feature>
<proteinExistence type="inferred from homology"/>
<accession>B6GCI0</accession>
<comment type="caution">
    <text evidence="9">The sequence shown here is derived from an EMBL/GenBank/DDBJ whole genome shotgun (WGS) entry which is preliminary data.</text>
</comment>
<dbReference type="EC" id="4.2.2.29" evidence="7"/>
<reference evidence="9 10" key="1">
    <citation type="submission" date="2008-10" db="EMBL/GenBank/DDBJ databases">
        <title>Draft genome sequence of Collinsella stercoris (DSM 13279).</title>
        <authorList>
            <person name="Sudarsanam P."/>
            <person name="Ley R."/>
            <person name="Guruge J."/>
            <person name="Turnbaugh P.J."/>
            <person name="Mahowald M."/>
            <person name="Liep D."/>
            <person name="Gordon J."/>
        </authorList>
    </citation>
    <scope>NUCLEOTIDE SEQUENCE [LARGE SCALE GENOMIC DNA]</scope>
    <source>
        <strain evidence="9 10">DSM 13279</strain>
    </source>
</reference>
<dbReference type="Gene3D" id="3.30.1490.480">
    <property type="entry name" value="Endolytic murein transglycosylase"/>
    <property type="match status" value="1"/>
</dbReference>
<evidence type="ECO:0000256" key="2">
    <source>
        <dbReference type="ARBA" id="ARBA00022692"/>
    </source>
</evidence>
<feature type="transmembrane region" description="Helical" evidence="7">
    <location>
        <begin position="21"/>
        <end position="44"/>
    </location>
</feature>
<dbReference type="AlphaFoldDB" id="B6GCI0"/>
<feature type="site" description="Important for catalytic activity" evidence="7">
    <location>
        <position position="252"/>
    </location>
</feature>
<keyword evidence="4 7" id="KW-0472">Membrane</keyword>
<evidence type="ECO:0000256" key="7">
    <source>
        <dbReference type="HAMAP-Rule" id="MF_02065"/>
    </source>
</evidence>
<keyword evidence="2 7" id="KW-0812">Transmembrane</keyword>
<dbReference type="eggNOG" id="COG1559">
    <property type="taxonomic scope" value="Bacteria"/>
</dbReference>
<comment type="similarity">
    <text evidence="7">Belongs to the transglycosylase MltG family.</text>
</comment>
<sequence>MPQRSQGAYARGGARPPKKGSPVPVVIGVLIAIAVVAGAALFLFPRIFGGDSANIEAGQQVSITIPEGSSSDAIATILVDNHIIADSGEYYAAVKKLNAEMSLKPGDYQFETLQDPLSVVKQLVAGPNLEGVKLTVPEGKTVEQTAQLVEDAYGISADEFISQAKASAYAGDYPFLADAGNDSLEGFLYPKTYTFAGTPTADEVIRAMLDQYQLDVVDAFDFDAGRATISATYGIELSDYELLTLASIVEREGLNADQRAHVASVFLNRLAGKGDFAGRPYLQSDATLMYETGGAVTAEDIQGIDSPYNSYQNAGLPPTPICSPSSEAILATLEPTDSDDLYFYITQDEEYFSQTYDEHMQSWE</sequence>
<keyword evidence="5 7" id="KW-0456">Lyase</keyword>
<dbReference type="Proteomes" id="UP000003560">
    <property type="component" value="Unassembled WGS sequence"/>
</dbReference>
<name>B6GCI0_9ACTN</name>